<proteinExistence type="predicted"/>
<name>A0A8C5X6Z0_9PASS</name>
<reference evidence="1" key="2">
    <citation type="submission" date="2025-09" db="UniProtKB">
        <authorList>
            <consortium name="Ensembl"/>
        </authorList>
    </citation>
    <scope>IDENTIFICATION</scope>
</reference>
<organism evidence="1 2">
    <name type="scientific">Malurus cyaneus samueli</name>
    <dbReference type="NCBI Taxonomy" id="2593467"/>
    <lineage>
        <taxon>Eukaryota</taxon>
        <taxon>Metazoa</taxon>
        <taxon>Chordata</taxon>
        <taxon>Craniata</taxon>
        <taxon>Vertebrata</taxon>
        <taxon>Euteleostomi</taxon>
        <taxon>Archelosauria</taxon>
        <taxon>Archosauria</taxon>
        <taxon>Dinosauria</taxon>
        <taxon>Saurischia</taxon>
        <taxon>Theropoda</taxon>
        <taxon>Coelurosauria</taxon>
        <taxon>Aves</taxon>
        <taxon>Neognathae</taxon>
        <taxon>Neoaves</taxon>
        <taxon>Telluraves</taxon>
        <taxon>Australaves</taxon>
        <taxon>Passeriformes</taxon>
        <taxon>Meliphagoidea</taxon>
        <taxon>Maluridae</taxon>
        <taxon>Malurus</taxon>
    </lineage>
</organism>
<protein>
    <submittedName>
        <fullName evidence="1">Uncharacterized protein</fullName>
    </submittedName>
</protein>
<evidence type="ECO:0000313" key="1">
    <source>
        <dbReference type="Ensembl" id="ENSMCSP00000015139.1"/>
    </source>
</evidence>
<dbReference type="Ensembl" id="ENSMCST00000015529.1">
    <property type="protein sequence ID" value="ENSMCSP00000015139.1"/>
    <property type="gene ID" value="ENSMCSG00000010670.1"/>
</dbReference>
<sequence length="73" mass="7875">MEIWALPNLRGFLAVQNAAICITRCVPALHPCLDFLGSSVGVSTRALLSFPSCELCQNPLVPTHTFTFISSVV</sequence>
<reference evidence="1" key="1">
    <citation type="submission" date="2025-08" db="UniProtKB">
        <authorList>
            <consortium name="Ensembl"/>
        </authorList>
    </citation>
    <scope>IDENTIFICATION</scope>
</reference>
<dbReference type="Proteomes" id="UP000694560">
    <property type="component" value="Unplaced"/>
</dbReference>
<keyword evidence="2" id="KW-1185">Reference proteome</keyword>
<accession>A0A8C5X6Z0</accession>
<dbReference type="AlphaFoldDB" id="A0A8C5X6Z0"/>
<evidence type="ECO:0000313" key="2">
    <source>
        <dbReference type="Proteomes" id="UP000694560"/>
    </source>
</evidence>